<feature type="non-terminal residue" evidence="1">
    <location>
        <position position="1"/>
    </location>
</feature>
<evidence type="ECO:0000313" key="2">
    <source>
        <dbReference type="Proteomes" id="UP000800200"/>
    </source>
</evidence>
<dbReference type="EMBL" id="ML994612">
    <property type="protein sequence ID" value="KAF2194131.1"/>
    <property type="molecule type" value="Genomic_DNA"/>
</dbReference>
<name>A0A6A6ES49_9PEZI</name>
<dbReference type="AlphaFoldDB" id="A0A6A6ES49"/>
<dbReference type="SUPFAM" id="SSF51445">
    <property type="entry name" value="(Trans)glycosidases"/>
    <property type="match status" value="1"/>
</dbReference>
<evidence type="ECO:0000313" key="1">
    <source>
        <dbReference type="EMBL" id="KAF2194131.1"/>
    </source>
</evidence>
<dbReference type="InterPro" id="IPR017853">
    <property type="entry name" value="GH"/>
</dbReference>
<keyword evidence="2" id="KW-1185">Reference proteome</keyword>
<sequence length="157" mass="17459">GVGRVKMISPSPVDRFSPARQPGAEIDVGCRWQSQIYWLKEYSSACNCLNDMWAINVHDHNCSVADGQTVANDIPQAFPGKNLFWCELGCNTNDEARHSQYLKDFADWAHGQGDVGFLWSAVNWVDTPHTTLSINGQLTEIGQAFSSVQQKYPPVSN</sequence>
<organism evidence="1 2">
    <name type="scientific">Zopfia rhizophila CBS 207.26</name>
    <dbReference type="NCBI Taxonomy" id="1314779"/>
    <lineage>
        <taxon>Eukaryota</taxon>
        <taxon>Fungi</taxon>
        <taxon>Dikarya</taxon>
        <taxon>Ascomycota</taxon>
        <taxon>Pezizomycotina</taxon>
        <taxon>Dothideomycetes</taxon>
        <taxon>Dothideomycetes incertae sedis</taxon>
        <taxon>Zopfiaceae</taxon>
        <taxon>Zopfia</taxon>
    </lineage>
</organism>
<protein>
    <submittedName>
        <fullName evidence="1">Uncharacterized protein</fullName>
    </submittedName>
</protein>
<accession>A0A6A6ES49</accession>
<dbReference type="OrthoDB" id="4597161at2759"/>
<gene>
    <name evidence="1" type="ORF">K469DRAFT_548003</name>
</gene>
<reference evidence="1" key="1">
    <citation type="journal article" date="2020" name="Stud. Mycol.">
        <title>101 Dothideomycetes genomes: a test case for predicting lifestyles and emergence of pathogens.</title>
        <authorList>
            <person name="Haridas S."/>
            <person name="Albert R."/>
            <person name="Binder M."/>
            <person name="Bloem J."/>
            <person name="Labutti K."/>
            <person name="Salamov A."/>
            <person name="Andreopoulos B."/>
            <person name="Baker S."/>
            <person name="Barry K."/>
            <person name="Bills G."/>
            <person name="Bluhm B."/>
            <person name="Cannon C."/>
            <person name="Castanera R."/>
            <person name="Culley D."/>
            <person name="Daum C."/>
            <person name="Ezra D."/>
            <person name="Gonzalez J."/>
            <person name="Henrissat B."/>
            <person name="Kuo A."/>
            <person name="Liang C."/>
            <person name="Lipzen A."/>
            <person name="Lutzoni F."/>
            <person name="Magnuson J."/>
            <person name="Mondo S."/>
            <person name="Nolan M."/>
            <person name="Ohm R."/>
            <person name="Pangilinan J."/>
            <person name="Park H.-J."/>
            <person name="Ramirez L."/>
            <person name="Alfaro M."/>
            <person name="Sun H."/>
            <person name="Tritt A."/>
            <person name="Yoshinaga Y."/>
            <person name="Zwiers L.-H."/>
            <person name="Turgeon B."/>
            <person name="Goodwin S."/>
            <person name="Spatafora J."/>
            <person name="Crous P."/>
            <person name="Grigoriev I."/>
        </authorList>
    </citation>
    <scope>NUCLEOTIDE SEQUENCE</scope>
    <source>
        <strain evidence="1">CBS 207.26</strain>
    </source>
</reference>
<dbReference type="Proteomes" id="UP000800200">
    <property type="component" value="Unassembled WGS sequence"/>
</dbReference>
<proteinExistence type="predicted"/>